<dbReference type="Proteomes" id="UP000294506">
    <property type="component" value="Unassembled WGS sequence"/>
</dbReference>
<sequence length="308" mass="34559">MREPRELPSDLQNTVFTRADLRSLELHEDRVRRRDIRCLAHGFHVSAATQRTSLQDALALARALPDCWISHATAARLYGWEPPRRLGESETIHLTQPRESNRRIRRPEVISHRQSAVLDDQLTLEGARVASPARTWLDLAAALQEVELVCFGDHLVRSPYPKFEGRRTPYTTIDELRATLARVIRVPGRARALAALPHVRVGADSGPETRLRLALVRAGLPEPGLQVPLSADDPRSRCADLGYPGLKIAIQYEGASHFTPEQAMADQRRDNAFLAAGWIVLRFNARDHAEGFVSATRQVRGAITHRRD</sequence>
<evidence type="ECO:0000313" key="2">
    <source>
        <dbReference type="Proteomes" id="UP000294506"/>
    </source>
</evidence>
<name>A0A4R7G567_9MICC</name>
<comment type="caution">
    <text evidence="1">The sequence shown here is derived from an EMBL/GenBank/DDBJ whole genome shotgun (WGS) entry which is preliminary data.</text>
</comment>
<reference evidence="1 2" key="1">
    <citation type="submission" date="2019-03" db="EMBL/GenBank/DDBJ databases">
        <title>Genomic Encyclopedia of Type Strains, Phase III (KMG-III): the genomes of soil and plant-associated and newly described type strains.</title>
        <authorList>
            <person name="Whitman W."/>
        </authorList>
    </citation>
    <scope>NUCLEOTIDE SEQUENCE [LARGE SCALE GENOMIC DNA]</scope>
    <source>
        <strain evidence="1 2">DSM 27373</strain>
    </source>
</reference>
<gene>
    <name evidence="1" type="ORF">EV640_103201</name>
</gene>
<dbReference type="Gene3D" id="3.40.960.10">
    <property type="entry name" value="VSR Endonuclease"/>
    <property type="match status" value="1"/>
</dbReference>
<evidence type="ECO:0000313" key="1">
    <source>
        <dbReference type="EMBL" id="TDS86511.1"/>
    </source>
</evidence>
<dbReference type="InterPro" id="IPR011335">
    <property type="entry name" value="Restrct_endonuc-II-like"/>
</dbReference>
<dbReference type="EMBL" id="SOAN01000003">
    <property type="protein sequence ID" value="TDS86511.1"/>
    <property type="molecule type" value="Genomic_DNA"/>
</dbReference>
<protein>
    <recommendedName>
        <fullName evidence="3">DUF559 domain-containing protein</fullName>
    </recommendedName>
</protein>
<proteinExistence type="predicted"/>
<accession>A0A4R7G567</accession>
<dbReference type="SUPFAM" id="SSF52980">
    <property type="entry name" value="Restriction endonuclease-like"/>
    <property type="match status" value="1"/>
</dbReference>
<organism evidence="1 2">
    <name type="scientific">Nesterenkonia aurantiaca</name>
    <dbReference type="NCBI Taxonomy" id="1436010"/>
    <lineage>
        <taxon>Bacteria</taxon>
        <taxon>Bacillati</taxon>
        <taxon>Actinomycetota</taxon>
        <taxon>Actinomycetes</taxon>
        <taxon>Micrococcales</taxon>
        <taxon>Micrococcaceae</taxon>
        <taxon>Nesterenkonia</taxon>
    </lineage>
</organism>
<evidence type="ECO:0008006" key="3">
    <source>
        <dbReference type="Google" id="ProtNLM"/>
    </source>
</evidence>
<keyword evidence="2" id="KW-1185">Reference proteome</keyword>
<dbReference type="AlphaFoldDB" id="A0A4R7G567"/>